<protein>
    <submittedName>
        <fullName evidence="3">Glutathione S-transferase</fullName>
        <ecNumber evidence="3">2.5.1.18</ecNumber>
    </submittedName>
</protein>
<dbReference type="Gene3D" id="3.40.30.10">
    <property type="entry name" value="Glutaredoxin"/>
    <property type="match status" value="1"/>
</dbReference>
<feature type="domain" description="GST C-terminal" evidence="2">
    <location>
        <begin position="87"/>
        <end position="203"/>
    </location>
</feature>
<dbReference type="GO" id="GO:0004364">
    <property type="term" value="F:glutathione transferase activity"/>
    <property type="evidence" value="ECO:0007669"/>
    <property type="project" value="UniProtKB-EC"/>
</dbReference>
<dbReference type="InterPro" id="IPR040079">
    <property type="entry name" value="Glutathione_S-Trfase"/>
</dbReference>
<dbReference type="Pfam" id="PF00043">
    <property type="entry name" value="GST_C"/>
    <property type="match status" value="1"/>
</dbReference>
<dbReference type="PANTHER" id="PTHR44051">
    <property type="entry name" value="GLUTATHIONE S-TRANSFERASE-RELATED"/>
    <property type="match status" value="1"/>
</dbReference>
<evidence type="ECO:0000313" key="4">
    <source>
        <dbReference type="Proteomes" id="UP000254794"/>
    </source>
</evidence>
<dbReference type="Proteomes" id="UP000254794">
    <property type="component" value="Unassembled WGS sequence"/>
</dbReference>
<dbReference type="SFLD" id="SFLDG00358">
    <property type="entry name" value="Main_(cytGST)"/>
    <property type="match status" value="1"/>
</dbReference>
<dbReference type="InterPro" id="IPR036249">
    <property type="entry name" value="Thioredoxin-like_sf"/>
</dbReference>
<organism evidence="3 4">
    <name type="scientific">Legionella busanensis</name>
    <dbReference type="NCBI Taxonomy" id="190655"/>
    <lineage>
        <taxon>Bacteria</taxon>
        <taxon>Pseudomonadati</taxon>
        <taxon>Pseudomonadota</taxon>
        <taxon>Gammaproteobacteria</taxon>
        <taxon>Legionellales</taxon>
        <taxon>Legionellaceae</taxon>
        <taxon>Legionella</taxon>
    </lineage>
</organism>
<gene>
    <name evidence="3" type="primary">gst</name>
    <name evidence="3" type="ORF">NCTC13316_01496</name>
</gene>
<accession>A0A378JKY7</accession>
<dbReference type="EC" id="2.5.1.18" evidence="3"/>
<proteinExistence type="predicted"/>
<dbReference type="SUPFAM" id="SSF47616">
    <property type="entry name" value="GST C-terminal domain-like"/>
    <property type="match status" value="1"/>
</dbReference>
<keyword evidence="3" id="KW-0808">Transferase</keyword>
<dbReference type="SFLD" id="SFLDG01150">
    <property type="entry name" value="Main.1:_Beta-like"/>
    <property type="match status" value="1"/>
</dbReference>
<evidence type="ECO:0000259" key="1">
    <source>
        <dbReference type="PROSITE" id="PS50404"/>
    </source>
</evidence>
<dbReference type="AlphaFoldDB" id="A0A378JKY7"/>
<feature type="domain" description="GST N-terminal" evidence="1">
    <location>
        <begin position="1"/>
        <end position="81"/>
    </location>
</feature>
<dbReference type="InterPro" id="IPR004046">
    <property type="entry name" value="GST_C"/>
</dbReference>
<dbReference type="RefSeq" id="WP_115331041.1">
    <property type="nucleotide sequence ID" value="NZ_CAAAHP010000001.1"/>
</dbReference>
<dbReference type="PROSITE" id="PS50404">
    <property type="entry name" value="GST_NTER"/>
    <property type="match status" value="1"/>
</dbReference>
<name>A0A378JKY7_9GAMM</name>
<dbReference type="Pfam" id="PF13417">
    <property type="entry name" value="GST_N_3"/>
    <property type="match status" value="1"/>
</dbReference>
<dbReference type="SUPFAM" id="SSF52833">
    <property type="entry name" value="Thioredoxin-like"/>
    <property type="match status" value="1"/>
</dbReference>
<reference evidence="3 4" key="1">
    <citation type="submission" date="2018-06" db="EMBL/GenBank/DDBJ databases">
        <authorList>
            <consortium name="Pathogen Informatics"/>
            <person name="Doyle S."/>
        </authorList>
    </citation>
    <scope>NUCLEOTIDE SEQUENCE [LARGE SCALE GENOMIC DNA]</scope>
    <source>
        <strain evidence="3 4">NCTC13316</strain>
    </source>
</reference>
<dbReference type="InterPro" id="IPR036282">
    <property type="entry name" value="Glutathione-S-Trfase_C_sf"/>
</dbReference>
<dbReference type="InterPro" id="IPR004045">
    <property type="entry name" value="Glutathione_S-Trfase_N"/>
</dbReference>
<dbReference type="EMBL" id="UGOD01000001">
    <property type="protein sequence ID" value="STX51401.1"/>
    <property type="molecule type" value="Genomic_DNA"/>
</dbReference>
<sequence length="203" mass="23304">MKLYYTQGACSLVERIIINELGLKAQFESVDLKEKRTETGKNYLTINSKGAVPALELDNGEILTENAVILQYLVDEAKATDLLPEIGDLKRYRVLEWVNYITTEVHKSFGALFNPKLSEQVKSNIFIPIIKSKLSFVNQHMQQPYLMGNHFTIADAYLFVMLLWAKKFQLNLSEWPNLEQFAKELNQRASIKKSLQEEGIAFL</sequence>
<keyword evidence="4" id="KW-1185">Reference proteome</keyword>
<evidence type="ECO:0000313" key="3">
    <source>
        <dbReference type="EMBL" id="STX51401.1"/>
    </source>
</evidence>
<dbReference type="OrthoDB" id="8772754at2"/>
<dbReference type="Gene3D" id="1.20.1050.10">
    <property type="match status" value="1"/>
</dbReference>
<dbReference type="CDD" id="cd03057">
    <property type="entry name" value="GST_N_Beta"/>
    <property type="match status" value="1"/>
</dbReference>
<dbReference type="PROSITE" id="PS50405">
    <property type="entry name" value="GST_CTER"/>
    <property type="match status" value="1"/>
</dbReference>
<dbReference type="InterPro" id="IPR010987">
    <property type="entry name" value="Glutathione-S-Trfase_C-like"/>
</dbReference>
<dbReference type="SFLD" id="SFLDS00019">
    <property type="entry name" value="Glutathione_Transferase_(cytos"/>
    <property type="match status" value="1"/>
</dbReference>
<dbReference type="NCBIfam" id="NF007831">
    <property type="entry name" value="PRK10542.1"/>
    <property type="match status" value="1"/>
</dbReference>
<dbReference type="PANTHER" id="PTHR44051:SF8">
    <property type="entry name" value="GLUTATHIONE S-TRANSFERASE GSTA"/>
    <property type="match status" value="1"/>
</dbReference>
<dbReference type="CDD" id="cd03188">
    <property type="entry name" value="GST_C_Beta"/>
    <property type="match status" value="1"/>
</dbReference>
<evidence type="ECO:0000259" key="2">
    <source>
        <dbReference type="PROSITE" id="PS50405"/>
    </source>
</evidence>